<evidence type="ECO:0000313" key="9">
    <source>
        <dbReference type="Proteomes" id="UP000492821"/>
    </source>
</evidence>
<evidence type="ECO:0000256" key="3">
    <source>
        <dbReference type="ARBA" id="ARBA00022621"/>
    </source>
</evidence>
<dbReference type="GO" id="GO:0005344">
    <property type="term" value="F:oxygen carrier activity"/>
    <property type="evidence" value="ECO:0007669"/>
    <property type="project" value="UniProtKB-KW"/>
</dbReference>
<keyword evidence="3 6" id="KW-0561">Oxygen transport</keyword>
<evidence type="ECO:0000256" key="6">
    <source>
        <dbReference type="RuleBase" id="RU000356"/>
    </source>
</evidence>
<dbReference type="Gene3D" id="1.10.490.10">
    <property type="entry name" value="Globins"/>
    <property type="match status" value="1"/>
</dbReference>
<dbReference type="GO" id="GO:0020037">
    <property type="term" value="F:heme binding"/>
    <property type="evidence" value="ECO:0007669"/>
    <property type="project" value="InterPro"/>
</dbReference>
<feature type="domain" description="Globin" evidence="8">
    <location>
        <begin position="112"/>
        <end position="256"/>
    </location>
</feature>
<keyword evidence="9" id="KW-1185">Reference proteome</keyword>
<dbReference type="InterPro" id="IPR009050">
    <property type="entry name" value="Globin-like_sf"/>
</dbReference>
<dbReference type="PANTHER" id="PTHR46458">
    <property type="entry name" value="BLR2807 PROTEIN"/>
    <property type="match status" value="1"/>
</dbReference>
<accession>A0A7E4V911</accession>
<evidence type="ECO:0000259" key="8">
    <source>
        <dbReference type="PROSITE" id="PS01033"/>
    </source>
</evidence>
<reference evidence="10" key="2">
    <citation type="submission" date="2020-10" db="UniProtKB">
        <authorList>
            <consortium name="WormBaseParasite"/>
        </authorList>
    </citation>
    <scope>IDENTIFICATION</scope>
</reference>
<dbReference type="InterPro" id="IPR012292">
    <property type="entry name" value="Globin/Proto"/>
</dbReference>
<evidence type="ECO:0000256" key="4">
    <source>
        <dbReference type="ARBA" id="ARBA00022723"/>
    </source>
</evidence>
<keyword evidence="2 6" id="KW-0349">Heme</keyword>
<keyword evidence="5" id="KW-0408">Iron</keyword>
<dbReference type="AlphaFoldDB" id="A0A7E4V911"/>
<evidence type="ECO:0000256" key="5">
    <source>
        <dbReference type="ARBA" id="ARBA00023004"/>
    </source>
</evidence>
<dbReference type="InterPro" id="IPR044399">
    <property type="entry name" value="Mb-like_M"/>
</dbReference>
<evidence type="ECO:0000256" key="2">
    <source>
        <dbReference type="ARBA" id="ARBA00022617"/>
    </source>
</evidence>
<dbReference type="PROSITE" id="PS01033">
    <property type="entry name" value="GLOBIN"/>
    <property type="match status" value="1"/>
</dbReference>
<dbReference type="WBParaSite" id="Pan_g18009.t1">
    <property type="protein sequence ID" value="Pan_g18009.t1"/>
    <property type="gene ID" value="Pan_g18009"/>
</dbReference>
<comment type="similarity">
    <text evidence="6">Belongs to the globin family.</text>
</comment>
<dbReference type="InterPro" id="IPR000971">
    <property type="entry name" value="Globin"/>
</dbReference>
<keyword evidence="4" id="KW-0479">Metal-binding</keyword>
<feature type="compositionally biased region" description="Basic and acidic residues" evidence="7">
    <location>
        <begin position="35"/>
        <end position="48"/>
    </location>
</feature>
<reference evidence="9" key="1">
    <citation type="journal article" date="2013" name="Genetics">
        <title>The draft genome and transcriptome of Panagrellus redivivus are shaped by the harsh demands of a free-living lifestyle.</title>
        <authorList>
            <person name="Srinivasan J."/>
            <person name="Dillman A.R."/>
            <person name="Macchietto M.G."/>
            <person name="Heikkinen L."/>
            <person name="Lakso M."/>
            <person name="Fracchia K.M."/>
            <person name="Antoshechkin I."/>
            <person name="Mortazavi A."/>
            <person name="Wong G."/>
            <person name="Sternberg P.W."/>
        </authorList>
    </citation>
    <scope>NUCLEOTIDE SEQUENCE [LARGE SCALE GENOMIC DNA]</scope>
    <source>
        <strain evidence="9">MT8872</strain>
    </source>
</reference>
<organism evidence="9 10">
    <name type="scientific">Panagrellus redivivus</name>
    <name type="common">Microworm</name>
    <dbReference type="NCBI Taxonomy" id="6233"/>
    <lineage>
        <taxon>Eukaryota</taxon>
        <taxon>Metazoa</taxon>
        <taxon>Ecdysozoa</taxon>
        <taxon>Nematoda</taxon>
        <taxon>Chromadorea</taxon>
        <taxon>Rhabditida</taxon>
        <taxon>Tylenchina</taxon>
        <taxon>Panagrolaimomorpha</taxon>
        <taxon>Panagrolaimoidea</taxon>
        <taxon>Panagrolaimidae</taxon>
        <taxon>Panagrellus</taxon>
    </lineage>
</organism>
<sequence>MGNKNSSQARQTLQHQASVPATPSPANPQQRINRRSSEFRFKTPEATDRPSTNNSSTSSSGGGGDASAKLNSQFIESYANVFSGDKLFMEGGRRWSTAAVGTARNNTMKPKRLAPRQRNLIIKSWNKTAKAKVGKDIFVSIFNEAEELRSVFGIAPGLKGKKLRADPMFTAHTDLFIDTFDFVIRNLDDISMVVENAEQLGRRHASFHIENFRPEYWSIFTECIVETVADTDDKETQIAWRQLVLTLIFYMKLGYERECLRITRNAQNAHHTHHGHNHNHNSHGQTHSAPSRTTTPSSLLPNPDIPVL</sequence>
<dbReference type="SUPFAM" id="SSF46458">
    <property type="entry name" value="Globin-like"/>
    <property type="match status" value="1"/>
</dbReference>
<evidence type="ECO:0000313" key="10">
    <source>
        <dbReference type="WBParaSite" id="Pan_g18009.t1"/>
    </source>
</evidence>
<dbReference type="Proteomes" id="UP000492821">
    <property type="component" value="Unassembled WGS sequence"/>
</dbReference>
<dbReference type="InterPro" id="IPR050532">
    <property type="entry name" value="Globin-like_OT"/>
</dbReference>
<name>A0A7E4V911_PANRE</name>
<protein>
    <submittedName>
        <fullName evidence="10">GLOBIN domain-containing protein</fullName>
    </submittedName>
</protein>
<evidence type="ECO:0000256" key="7">
    <source>
        <dbReference type="SAM" id="MobiDB-lite"/>
    </source>
</evidence>
<feature type="compositionally biased region" description="Polar residues" evidence="7">
    <location>
        <begin position="289"/>
        <end position="300"/>
    </location>
</feature>
<keyword evidence="1 6" id="KW-0813">Transport</keyword>
<proteinExistence type="inferred from homology"/>
<dbReference type="Pfam" id="PF00042">
    <property type="entry name" value="Globin"/>
    <property type="match status" value="1"/>
</dbReference>
<feature type="region of interest" description="Disordered" evidence="7">
    <location>
        <begin position="269"/>
        <end position="308"/>
    </location>
</feature>
<feature type="compositionally biased region" description="Polar residues" evidence="7">
    <location>
        <begin position="1"/>
        <end position="21"/>
    </location>
</feature>
<dbReference type="CDD" id="cd01040">
    <property type="entry name" value="Mb-like"/>
    <property type="match status" value="1"/>
</dbReference>
<dbReference type="GO" id="GO:0019825">
    <property type="term" value="F:oxygen binding"/>
    <property type="evidence" value="ECO:0007669"/>
    <property type="project" value="InterPro"/>
</dbReference>
<feature type="region of interest" description="Disordered" evidence="7">
    <location>
        <begin position="1"/>
        <end position="67"/>
    </location>
</feature>
<evidence type="ECO:0000256" key="1">
    <source>
        <dbReference type="ARBA" id="ARBA00022448"/>
    </source>
</evidence>
<dbReference type="GO" id="GO:0046872">
    <property type="term" value="F:metal ion binding"/>
    <property type="evidence" value="ECO:0007669"/>
    <property type="project" value="UniProtKB-KW"/>
</dbReference>
<dbReference type="PANTHER" id="PTHR46458:SF1">
    <property type="entry name" value="GEO09476P1"/>
    <property type="match status" value="1"/>
</dbReference>
<feature type="compositionally biased region" description="Basic residues" evidence="7">
    <location>
        <begin position="270"/>
        <end position="281"/>
    </location>
</feature>